<keyword evidence="3" id="KW-1185">Reference proteome</keyword>
<feature type="transmembrane region" description="Helical" evidence="1">
    <location>
        <begin position="188"/>
        <end position="208"/>
    </location>
</feature>
<keyword evidence="1" id="KW-0472">Membrane</keyword>
<dbReference type="AlphaFoldDB" id="A0A9Q1JLF7"/>
<comment type="caution">
    <text evidence="2">The sequence shown here is derived from an EMBL/GenBank/DDBJ whole genome shotgun (WGS) entry which is preliminary data.</text>
</comment>
<reference evidence="2" key="1">
    <citation type="submission" date="2022-04" db="EMBL/GenBank/DDBJ databases">
        <title>Carnegiea gigantea Genome sequencing and assembly v2.</title>
        <authorList>
            <person name="Copetti D."/>
            <person name="Sanderson M.J."/>
            <person name="Burquez A."/>
            <person name="Wojciechowski M.F."/>
        </authorList>
    </citation>
    <scope>NUCLEOTIDE SEQUENCE</scope>
    <source>
        <strain evidence="2">SGP5-SGP5p</strain>
        <tissue evidence="2">Aerial part</tissue>
    </source>
</reference>
<dbReference type="OrthoDB" id="1916325at2759"/>
<feature type="transmembrane region" description="Helical" evidence="1">
    <location>
        <begin position="88"/>
        <end position="104"/>
    </location>
</feature>
<dbReference type="EMBL" id="JAKOGI010001062">
    <property type="protein sequence ID" value="KAJ8428029.1"/>
    <property type="molecule type" value="Genomic_DNA"/>
</dbReference>
<accession>A0A9Q1JLF7</accession>
<dbReference type="Proteomes" id="UP001153076">
    <property type="component" value="Unassembled WGS sequence"/>
</dbReference>
<evidence type="ECO:0008006" key="4">
    <source>
        <dbReference type="Google" id="ProtNLM"/>
    </source>
</evidence>
<evidence type="ECO:0000313" key="3">
    <source>
        <dbReference type="Proteomes" id="UP001153076"/>
    </source>
</evidence>
<protein>
    <recommendedName>
        <fullName evidence="4">Extracellular ligand-gated ion channel</fullName>
    </recommendedName>
</protein>
<proteinExistence type="predicted"/>
<feature type="transmembrane region" description="Helical" evidence="1">
    <location>
        <begin position="278"/>
        <end position="299"/>
    </location>
</feature>
<feature type="transmembrane region" description="Helical" evidence="1">
    <location>
        <begin position="247"/>
        <end position="266"/>
    </location>
</feature>
<dbReference type="Pfam" id="PF12056">
    <property type="entry name" value="DUF3537"/>
    <property type="match status" value="1"/>
</dbReference>
<sequence>MEEQERQRFLSSKNQKYYLDYEDDELKGFRACLNWACVDHSDPLKTSLSWSVFFLFCIGVPILAHFALACPSTCDEDHRQPFDSIVELSLSSISVLSYLCLTKFRRKYGLRKFLFLDKLCEESDKVRQGYTIQLQKSIRLLGMFVVPCFVADTAYKIWWYVTGGTQIPHWGNVVVSHTIACFLEQCSWLYRASIFFLFCVIYRMSCYLQILRLEDFAQVFQLETDVASVLMEHLRIRKTLRIISHRFRAFILFTLLIVTASQLASLLVTTKSTSDVDIYTAGELALCSVTLVTGLCICLRSAAKITHRAQALTSLASKWHVCATIDSFDGTDGETPILQVASPRVFPIDGSCESDDEEADEEDEIDNTKMVPTFVNTISYQKRQALVTYLENNRAGITVFGFMLDRTYLHTIFGVELSLVLWLLSKTEILRYAMEEDSEEEMSYSPVDPSD</sequence>
<feature type="transmembrane region" description="Helical" evidence="1">
    <location>
        <begin position="140"/>
        <end position="161"/>
    </location>
</feature>
<feature type="transmembrane region" description="Helical" evidence="1">
    <location>
        <begin position="48"/>
        <end position="68"/>
    </location>
</feature>
<keyword evidence="1" id="KW-0812">Transmembrane</keyword>
<dbReference type="PANTHER" id="PTHR31963:SF17">
    <property type="entry name" value="PROTEIN, PUTATIVE (DUF3537)-RELATED"/>
    <property type="match status" value="1"/>
</dbReference>
<organism evidence="2 3">
    <name type="scientific">Carnegiea gigantea</name>
    <dbReference type="NCBI Taxonomy" id="171969"/>
    <lineage>
        <taxon>Eukaryota</taxon>
        <taxon>Viridiplantae</taxon>
        <taxon>Streptophyta</taxon>
        <taxon>Embryophyta</taxon>
        <taxon>Tracheophyta</taxon>
        <taxon>Spermatophyta</taxon>
        <taxon>Magnoliopsida</taxon>
        <taxon>eudicotyledons</taxon>
        <taxon>Gunneridae</taxon>
        <taxon>Pentapetalae</taxon>
        <taxon>Caryophyllales</taxon>
        <taxon>Cactineae</taxon>
        <taxon>Cactaceae</taxon>
        <taxon>Cactoideae</taxon>
        <taxon>Echinocereeae</taxon>
        <taxon>Carnegiea</taxon>
    </lineage>
</organism>
<gene>
    <name evidence="2" type="ORF">Cgig2_027635</name>
</gene>
<evidence type="ECO:0000313" key="2">
    <source>
        <dbReference type="EMBL" id="KAJ8428029.1"/>
    </source>
</evidence>
<evidence type="ECO:0000256" key="1">
    <source>
        <dbReference type="SAM" id="Phobius"/>
    </source>
</evidence>
<name>A0A9Q1JLF7_9CARY</name>
<dbReference type="PANTHER" id="PTHR31963">
    <property type="entry name" value="RAS GUANINE NUCLEOTIDE EXCHANGE FACTOR K"/>
    <property type="match status" value="1"/>
</dbReference>
<keyword evidence="1" id="KW-1133">Transmembrane helix</keyword>
<dbReference type="InterPro" id="IPR021924">
    <property type="entry name" value="DUF3537"/>
</dbReference>